<proteinExistence type="predicted"/>
<dbReference type="STRING" id="1134406.ADN00_15935"/>
<feature type="domain" description="Ferrous iron transporter FeoA-like" evidence="2">
    <location>
        <begin position="6"/>
        <end position="77"/>
    </location>
</feature>
<reference evidence="3 4" key="1">
    <citation type="submission" date="2015-07" db="EMBL/GenBank/DDBJ databases">
        <title>Genome sequence of Ornatilinea apprima DSM 23815.</title>
        <authorList>
            <person name="Hemp J."/>
            <person name="Ward L.M."/>
            <person name="Pace L.A."/>
            <person name="Fischer W.W."/>
        </authorList>
    </citation>
    <scope>NUCLEOTIDE SEQUENCE [LARGE SCALE GENOMIC DNA]</scope>
    <source>
        <strain evidence="3 4">P3M-1</strain>
    </source>
</reference>
<dbReference type="Pfam" id="PF04023">
    <property type="entry name" value="FeoA"/>
    <property type="match status" value="1"/>
</dbReference>
<name>A0A0P6XBC4_9CHLR</name>
<evidence type="ECO:0000259" key="2">
    <source>
        <dbReference type="SMART" id="SM00899"/>
    </source>
</evidence>
<dbReference type="InterPro" id="IPR038157">
    <property type="entry name" value="FeoA_core_dom"/>
</dbReference>
<dbReference type="SMART" id="SM00899">
    <property type="entry name" value="FeoA"/>
    <property type="match status" value="1"/>
</dbReference>
<keyword evidence="4" id="KW-1185">Reference proteome</keyword>
<organism evidence="3 4">
    <name type="scientific">Ornatilinea apprima</name>
    <dbReference type="NCBI Taxonomy" id="1134406"/>
    <lineage>
        <taxon>Bacteria</taxon>
        <taxon>Bacillati</taxon>
        <taxon>Chloroflexota</taxon>
        <taxon>Anaerolineae</taxon>
        <taxon>Anaerolineales</taxon>
        <taxon>Anaerolineaceae</taxon>
        <taxon>Ornatilinea</taxon>
    </lineage>
</organism>
<evidence type="ECO:0000313" key="3">
    <source>
        <dbReference type="EMBL" id="KPL71991.1"/>
    </source>
</evidence>
<dbReference type="InterPro" id="IPR007167">
    <property type="entry name" value="Fe-transptr_FeoA-like"/>
</dbReference>
<dbReference type="SUPFAM" id="SSF50037">
    <property type="entry name" value="C-terminal domain of transcriptional repressors"/>
    <property type="match status" value="1"/>
</dbReference>
<dbReference type="Proteomes" id="UP000050417">
    <property type="component" value="Unassembled WGS sequence"/>
</dbReference>
<dbReference type="EMBL" id="LGCL01000040">
    <property type="protein sequence ID" value="KPL71991.1"/>
    <property type="molecule type" value="Genomic_DNA"/>
</dbReference>
<keyword evidence="1" id="KW-0408">Iron</keyword>
<protein>
    <recommendedName>
        <fullName evidence="2">Ferrous iron transporter FeoA-like domain-containing protein</fullName>
    </recommendedName>
</protein>
<dbReference type="GO" id="GO:0046914">
    <property type="term" value="F:transition metal ion binding"/>
    <property type="evidence" value="ECO:0007669"/>
    <property type="project" value="InterPro"/>
</dbReference>
<dbReference type="Gene3D" id="2.30.30.90">
    <property type="match status" value="1"/>
</dbReference>
<comment type="caution">
    <text evidence="3">The sequence shown here is derived from an EMBL/GenBank/DDBJ whole genome shotgun (WGS) entry which is preliminary data.</text>
</comment>
<gene>
    <name evidence="3" type="ORF">ADN00_15935</name>
</gene>
<dbReference type="AlphaFoldDB" id="A0A0P6XBC4"/>
<accession>A0A0P6XBC4</accession>
<evidence type="ECO:0000256" key="1">
    <source>
        <dbReference type="ARBA" id="ARBA00023004"/>
    </source>
</evidence>
<dbReference type="PANTHER" id="PTHR43151">
    <property type="entry name" value="FEOA FAMILY PROTEIN"/>
    <property type="match status" value="1"/>
</dbReference>
<sequence length="80" mass="8593">MGDCMMPLSMVNQNQEVKLVAIQGGLKMKQRLADLGLNIGMSIRVLKKASGGPMIIAVKESRLALGWGMANRILVEPLSA</sequence>
<dbReference type="PANTHER" id="PTHR43151:SF1">
    <property type="entry name" value="SSR2333 PROTEIN"/>
    <property type="match status" value="1"/>
</dbReference>
<evidence type="ECO:0000313" key="4">
    <source>
        <dbReference type="Proteomes" id="UP000050417"/>
    </source>
</evidence>
<dbReference type="InterPro" id="IPR053184">
    <property type="entry name" value="FeoA-like"/>
</dbReference>
<dbReference type="InterPro" id="IPR008988">
    <property type="entry name" value="Transcriptional_repressor_C"/>
</dbReference>